<accession>A0A8H5ZTP1</accession>
<dbReference type="Proteomes" id="UP000541154">
    <property type="component" value="Unassembled WGS sequence"/>
</dbReference>
<comment type="caution">
    <text evidence="1">The sequence shown here is derived from an EMBL/GenBank/DDBJ whole genome shotgun (WGS) entry which is preliminary data.</text>
</comment>
<reference evidence="1 2" key="1">
    <citation type="submission" date="2019-04" db="EMBL/GenBank/DDBJ databases">
        <title>Aspergillus burnettii sp. nov., novel species from soil in southeast Queensland.</title>
        <authorList>
            <person name="Gilchrist C.L.M."/>
            <person name="Pitt J.I."/>
            <person name="Lange L."/>
            <person name="Lacey H.J."/>
            <person name="Vuong D."/>
            <person name="Midgley D.J."/>
            <person name="Greenfield P."/>
            <person name="Bradbury M."/>
            <person name="Lacey E."/>
            <person name="Busk P.K."/>
            <person name="Pilgaard B."/>
            <person name="Chooi Y.H."/>
            <person name="Piggott A.M."/>
        </authorList>
    </citation>
    <scope>NUCLEOTIDE SEQUENCE [LARGE SCALE GENOMIC DNA]</scope>
    <source>
        <strain evidence="1 2">FRR 5400</strain>
    </source>
</reference>
<name>A0A8H5ZTP1_PETAA</name>
<protein>
    <submittedName>
        <fullName evidence="1">Uncharacterized protein</fullName>
    </submittedName>
</protein>
<sequence>DGGGFFVGEGADEAEAVGVGGELDVDCCGGVWGKDRSGKKKDNEVGEVRGKWDCEGEFGGLAIGLRIDSDDICEAWAAWDYDGEHGGDLLLLLLLLNNAINKCKWGILMVF</sequence>
<organism evidence="1 2">
    <name type="scientific">Petromyces alliaceus</name>
    <name type="common">Aspergillus alliaceus</name>
    <dbReference type="NCBI Taxonomy" id="209559"/>
    <lineage>
        <taxon>Eukaryota</taxon>
        <taxon>Fungi</taxon>
        <taxon>Dikarya</taxon>
        <taxon>Ascomycota</taxon>
        <taxon>Pezizomycotina</taxon>
        <taxon>Eurotiomycetes</taxon>
        <taxon>Eurotiomycetidae</taxon>
        <taxon>Eurotiales</taxon>
        <taxon>Aspergillaceae</taxon>
        <taxon>Aspergillus</taxon>
        <taxon>Aspergillus subgen. Circumdati</taxon>
    </lineage>
</organism>
<evidence type="ECO:0000313" key="1">
    <source>
        <dbReference type="EMBL" id="KAF5854965.1"/>
    </source>
</evidence>
<dbReference type="EMBL" id="SPNV01000564">
    <property type="protein sequence ID" value="KAF5854965.1"/>
    <property type="molecule type" value="Genomic_DNA"/>
</dbReference>
<dbReference type="AlphaFoldDB" id="A0A8H5ZTP1"/>
<evidence type="ECO:0000313" key="2">
    <source>
        <dbReference type="Proteomes" id="UP000541154"/>
    </source>
</evidence>
<gene>
    <name evidence="1" type="ORF">ETB97_010485</name>
</gene>
<feature type="non-terminal residue" evidence="1">
    <location>
        <position position="1"/>
    </location>
</feature>
<keyword evidence="2" id="KW-1185">Reference proteome</keyword>
<proteinExistence type="predicted"/>